<evidence type="ECO:0000256" key="7">
    <source>
        <dbReference type="RuleBase" id="RU363032"/>
    </source>
</evidence>
<evidence type="ECO:0000256" key="4">
    <source>
        <dbReference type="ARBA" id="ARBA00022692"/>
    </source>
</evidence>
<dbReference type="AlphaFoldDB" id="A0A6N2V0Y8"/>
<protein>
    <submittedName>
        <fullName evidence="9">L-arabinose transport system permease protein AraQ</fullName>
    </submittedName>
</protein>
<dbReference type="PANTHER" id="PTHR43744:SF3">
    <property type="entry name" value="LACTOSE TRANSPORT SYSTEM PERMEASE PROTEIN LACG"/>
    <property type="match status" value="1"/>
</dbReference>
<reference evidence="9" key="1">
    <citation type="submission" date="2019-11" db="EMBL/GenBank/DDBJ databases">
        <authorList>
            <person name="Feng L."/>
        </authorList>
    </citation>
    <scope>NUCLEOTIDE SEQUENCE</scope>
    <source>
        <strain evidence="9">BgluceraseaLFYP119</strain>
    </source>
</reference>
<keyword evidence="3" id="KW-1003">Cell membrane</keyword>
<dbReference type="RefSeq" id="WP_156354865.1">
    <property type="nucleotide sequence ID" value="NZ_CACRST010000024.1"/>
</dbReference>
<dbReference type="InterPro" id="IPR035906">
    <property type="entry name" value="MetI-like_sf"/>
</dbReference>
<feature type="transmembrane region" description="Helical" evidence="7">
    <location>
        <begin position="12"/>
        <end position="37"/>
    </location>
</feature>
<feature type="transmembrane region" description="Helical" evidence="7">
    <location>
        <begin position="183"/>
        <end position="208"/>
    </location>
</feature>
<gene>
    <name evidence="9" type="primary">araQ_6</name>
    <name evidence="9" type="ORF">BGLFYP119_02403</name>
</gene>
<dbReference type="CDD" id="cd06261">
    <property type="entry name" value="TM_PBP2"/>
    <property type="match status" value="1"/>
</dbReference>
<feature type="transmembrane region" description="Helical" evidence="7">
    <location>
        <begin position="247"/>
        <end position="266"/>
    </location>
</feature>
<dbReference type="Gene3D" id="1.10.3720.10">
    <property type="entry name" value="MetI-like"/>
    <property type="match status" value="1"/>
</dbReference>
<evidence type="ECO:0000256" key="3">
    <source>
        <dbReference type="ARBA" id="ARBA00022475"/>
    </source>
</evidence>
<dbReference type="PROSITE" id="PS50928">
    <property type="entry name" value="ABC_TM1"/>
    <property type="match status" value="1"/>
</dbReference>
<evidence type="ECO:0000256" key="2">
    <source>
        <dbReference type="ARBA" id="ARBA00022448"/>
    </source>
</evidence>
<keyword evidence="2 7" id="KW-0813">Transport</keyword>
<evidence type="ECO:0000313" key="9">
    <source>
        <dbReference type="EMBL" id="VYT24114.1"/>
    </source>
</evidence>
<accession>A0A6N2V0Y8</accession>
<dbReference type="SUPFAM" id="SSF161098">
    <property type="entry name" value="MetI-like"/>
    <property type="match status" value="1"/>
</dbReference>
<evidence type="ECO:0000256" key="1">
    <source>
        <dbReference type="ARBA" id="ARBA00004651"/>
    </source>
</evidence>
<comment type="subcellular location">
    <subcellularLocation>
        <location evidence="1 7">Cell membrane</location>
        <topology evidence="1 7">Multi-pass membrane protein</topology>
    </subcellularLocation>
</comment>
<feature type="domain" description="ABC transmembrane type-1" evidence="8">
    <location>
        <begin position="72"/>
        <end position="266"/>
    </location>
</feature>
<dbReference type="Pfam" id="PF00528">
    <property type="entry name" value="BPD_transp_1"/>
    <property type="match status" value="1"/>
</dbReference>
<sequence length="281" mass="31370">MTMKKRHKAFAILRHAVLIILAVYTLAPLAFLVVNAFKSNNEIVSSPVALPSSWSFQYIKNAMEQINFLGAIGITFVITFFAILLIVLVSSFAAWAMVRSKNVFANILFMCFTAAMLIPFQSLMYPLLSIFEKLGLKNIPGLILMYGGFGLSMSVFLYHGFIKSIPASLEEAALLDGANLFQMFFNVVFPLLKSTTVTVIVLNAMWIWNDYLLPFLVIGNKEGVKTLTLELYFAKLTSGQYGNPWELIFPAVFVTIIPIIILYVFLQKYIITGVADGAVKM</sequence>
<evidence type="ECO:0000259" key="8">
    <source>
        <dbReference type="PROSITE" id="PS50928"/>
    </source>
</evidence>
<dbReference type="GO" id="GO:0055085">
    <property type="term" value="P:transmembrane transport"/>
    <property type="evidence" value="ECO:0007669"/>
    <property type="project" value="InterPro"/>
</dbReference>
<name>A0A6N2V0Y8_9FIRM</name>
<feature type="transmembrane region" description="Helical" evidence="7">
    <location>
        <begin position="68"/>
        <end position="96"/>
    </location>
</feature>
<dbReference type="PANTHER" id="PTHR43744">
    <property type="entry name" value="ABC TRANSPORTER PERMEASE PROTEIN MG189-RELATED-RELATED"/>
    <property type="match status" value="1"/>
</dbReference>
<feature type="transmembrane region" description="Helical" evidence="7">
    <location>
        <begin position="103"/>
        <end position="123"/>
    </location>
</feature>
<keyword evidence="4 7" id="KW-0812">Transmembrane</keyword>
<keyword evidence="5 7" id="KW-1133">Transmembrane helix</keyword>
<comment type="similarity">
    <text evidence="7">Belongs to the binding-protein-dependent transport system permease family.</text>
</comment>
<dbReference type="EMBL" id="CACRST010000024">
    <property type="protein sequence ID" value="VYT24114.1"/>
    <property type="molecule type" value="Genomic_DNA"/>
</dbReference>
<dbReference type="InterPro" id="IPR000515">
    <property type="entry name" value="MetI-like"/>
</dbReference>
<evidence type="ECO:0000256" key="6">
    <source>
        <dbReference type="ARBA" id="ARBA00023136"/>
    </source>
</evidence>
<proteinExistence type="inferred from homology"/>
<organism evidence="9">
    <name type="scientific">Blautia glucerasea</name>
    <dbReference type="NCBI Taxonomy" id="536633"/>
    <lineage>
        <taxon>Bacteria</taxon>
        <taxon>Bacillati</taxon>
        <taxon>Bacillota</taxon>
        <taxon>Clostridia</taxon>
        <taxon>Lachnospirales</taxon>
        <taxon>Lachnospiraceae</taxon>
        <taxon>Blautia</taxon>
    </lineage>
</organism>
<dbReference type="GO" id="GO:0005886">
    <property type="term" value="C:plasma membrane"/>
    <property type="evidence" value="ECO:0007669"/>
    <property type="project" value="UniProtKB-SubCell"/>
</dbReference>
<keyword evidence="6 7" id="KW-0472">Membrane</keyword>
<evidence type="ECO:0000256" key="5">
    <source>
        <dbReference type="ARBA" id="ARBA00022989"/>
    </source>
</evidence>
<feature type="transmembrane region" description="Helical" evidence="7">
    <location>
        <begin position="143"/>
        <end position="162"/>
    </location>
</feature>